<proteinExistence type="predicted"/>
<protein>
    <submittedName>
        <fullName evidence="1">Uncharacterized protein</fullName>
    </submittedName>
</protein>
<gene>
    <name evidence="1" type="ORF">SAMN04488692_1332</name>
</gene>
<name>A0A1G9T0R7_9FIRM</name>
<evidence type="ECO:0000313" key="2">
    <source>
        <dbReference type="Proteomes" id="UP000199476"/>
    </source>
</evidence>
<dbReference type="AlphaFoldDB" id="A0A1G9T0R7"/>
<organism evidence="1 2">
    <name type="scientific">Halarsenatibacter silvermanii</name>
    <dbReference type="NCBI Taxonomy" id="321763"/>
    <lineage>
        <taxon>Bacteria</taxon>
        <taxon>Bacillati</taxon>
        <taxon>Bacillota</taxon>
        <taxon>Clostridia</taxon>
        <taxon>Halanaerobiales</taxon>
        <taxon>Halarsenatibacteraceae</taxon>
        <taxon>Halarsenatibacter</taxon>
    </lineage>
</organism>
<evidence type="ECO:0000313" key="1">
    <source>
        <dbReference type="EMBL" id="SDM41218.1"/>
    </source>
</evidence>
<dbReference type="OrthoDB" id="2784074at2"/>
<accession>A0A1G9T0R7</accession>
<keyword evidence="2" id="KW-1185">Reference proteome</keyword>
<sequence>MAKFQMKYLPYISSENIKFGHIELISFEKAKDDFSKEIKNYLEWYFGKYIDQVGNKLDVTLVSYKSDFFNVCSEETLNRISDSIQALSALTLMNNNPLLPAAPDNFELFVKTFDPNNKSLALSRGGFVNVNKQFSSGVIDDITFVLPETTPKLKKLNYYISEKSKLFDGISVALKNNYNDDWFKRIIRSFRILNSAFRNLESFNYIDRILLLVISYETIFLDDTSDGKKLSSNVLKLLAFEETEEKFKKANNRIRSFTKKLYEVRSRFSHGQKVNSTKIINPVYGDLLKCGLYLYKLILKEILKERIFIKCDHNEEERLIKDFQLGLFTLIERTKES</sequence>
<dbReference type="EMBL" id="FNGO01000033">
    <property type="protein sequence ID" value="SDM41218.1"/>
    <property type="molecule type" value="Genomic_DNA"/>
</dbReference>
<reference evidence="1 2" key="1">
    <citation type="submission" date="2016-10" db="EMBL/GenBank/DDBJ databases">
        <authorList>
            <person name="de Groot N.N."/>
        </authorList>
    </citation>
    <scope>NUCLEOTIDE SEQUENCE [LARGE SCALE GENOMIC DNA]</scope>
    <source>
        <strain evidence="1 2">SLAS-1</strain>
    </source>
</reference>
<dbReference type="Proteomes" id="UP000199476">
    <property type="component" value="Unassembled WGS sequence"/>
</dbReference>
<dbReference type="RefSeq" id="WP_089762119.1">
    <property type="nucleotide sequence ID" value="NZ_FNGO01000033.1"/>
</dbReference>